<protein>
    <submittedName>
        <fullName evidence="2">Uncharacterized protein</fullName>
    </submittedName>
</protein>
<sequence>MNAKVMMLLVLVSVMVGSSFSAPQFGRSGGLIGLRRPGGFQGRPVFGPGFGGANAAGLGSGTVIGNQAIGTGTGIANAGPGGFGIGLGIGAGVATPIGNFGIGQGNSISVGK</sequence>
<reference evidence="2 3" key="1">
    <citation type="submission" date="2016-03" db="EMBL/GenBank/DDBJ databases">
        <title>EvidentialGene: Evidence-directed Construction of Genes on Genomes.</title>
        <authorList>
            <person name="Gilbert D.G."/>
            <person name="Choi J.-H."/>
            <person name="Mockaitis K."/>
            <person name="Colbourne J."/>
            <person name="Pfrender M."/>
        </authorList>
    </citation>
    <scope>NUCLEOTIDE SEQUENCE [LARGE SCALE GENOMIC DNA]</scope>
    <source>
        <strain evidence="2 3">Xinb3</strain>
        <tissue evidence="2">Complete organism</tissue>
    </source>
</reference>
<dbReference type="EMBL" id="LRGB01003024">
    <property type="protein sequence ID" value="KZS04965.1"/>
    <property type="molecule type" value="Genomic_DNA"/>
</dbReference>
<comment type="caution">
    <text evidence="2">The sequence shown here is derived from an EMBL/GenBank/DDBJ whole genome shotgun (WGS) entry which is preliminary data.</text>
</comment>
<feature type="signal peptide" evidence="1">
    <location>
        <begin position="1"/>
        <end position="21"/>
    </location>
</feature>
<evidence type="ECO:0000313" key="3">
    <source>
        <dbReference type="Proteomes" id="UP000076858"/>
    </source>
</evidence>
<name>A0A162DAF1_9CRUS</name>
<dbReference type="AlphaFoldDB" id="A0A162DAF1"/>
<evidence type="ECO:0000256" key="1">
    <source>
        <dbReference type="SAM" id="SignalP"/>
    </source>
</evidence>
<feature type="chain" id="PRO_5007833871" evidence="1">
    <location>
        <begin position="22"/>
        <end position="112"/>
    </location>
</feature>
<accession>A0A162DAF1</accession>
<keyword evidence="1" id="KW-0732">Signal</keyword>
<organism evidence="2 3">
    <name type="scientific">Daphnia magna</name>
    <dbReference type="NCBI Taxonomy" id="35525"/>
    <lineage>
        <taxon>Eukaryota</taxon>
        <taxon>Metazoa</taxon>
        <taxon>Ecdysozoa</taxon>
        <taxon>Arthropoda</taxon>
        <taxon>Crustacea</taxon>
        <taxon>Branchiopoda</taxon>
        <taxon>Diplostraca</taxon>
        <taxon>Cladocera</taxon>
        <taxon>Anomopoda</taxon>
        <taxon>Daphniidae</taxon>
        <taxon>Daphnia</taxon>
    </lineage>
</organism>
<gene>
    <name evidence="2" type="ORF">APZ42_031885</name>
</gene>
<proteinExistence type="predicted"/>
<evidence type="ECO:0000313" key="2">
    <source>
        <dbReference type="EMBL" id="KZS04965.1"/>
    </source>
</evidence>
<dbReference type="Proteomes" id="UP000076858">
    <property type="component" value="Unassembled WGS sequence"/>
</dbReference>
<keyword evidence="3" id="KW-1185">Reference proteome</keyword>